<dbReference type="Gene3D" id="3.30.70.1730">
    <property type="match status" value="1"/>
</dbReference>
<evidence type="ECO:0000256" key="4">
    <source>
        <dbReference type="ARBA" id="ARBA00035707"/>
    </source>
</evidence>
<dbReference type="InterPro" id="IPR047865">
    <property type="entry name" value="Ribosomal_uL10_bac_type"/>
</dbReference>
<evidence type="ECO:0000256" key="3">
    <source>
        <dbReference type="ARBA" id="ARBA00023274"/>
    </source>
</evidence>
<evidence type="ECO:0000256" key="2">
    <source>
        <dbReference type="ARBA" id="ARBA00022980"/>
    </source>
</evidence>
<dbReference type="SUPFAM" id="SSF160369">
    <property type="entry name" value="Ribosomal protein L10-like"/>
    <property type="match status" value="1"/>
</dbReference>
<dbReference type="Proteomes" id="UP000035642">
    <property type="component" value="Unassembled WGS sequence"/>
</dbReference>
<dbReference type="STRING" id="6313.A0A0K0D1W6"/>
<dbReference type="WBParaSite" id="ACAC_0000406101-mRNA-1">
    <property type="protein sequence ID" value="ACAC_0000406101-mRNA-1"/>
    <property type="gene ID" value="ACAC_0000406101"/>
</dbReference>
<reference evidence="6" key="1">
    <citation type="submission" date="2012-09" db="EMBL/GenBank/DDBJ databases">
        <authorList>
            <person name="Martin A.A."/>
        </authorList>
    </citation>
    <scope>NUCLEOTIDE SEQUENCE</scope>
</reference>
<dbReference type="Pfam" id="PF00466">
    <property type="entry name" value="Ribosomal_L10"/>
    <property type="match status" value="1"/>
</dbReference>
<evidence type="ECO:0000256" key="5">
    <source>
        <dbReference type="ARBA" id="ARBA00035716"/>
    </source>
</evidence>
<evidence type="ECO:0000256" key="1">
    <source>
        <dbReference type="ARBA" id="ARBA00008889"/>
    </source>
</evidence>
<name>A0A0K0D1W6_ANGCA</name>
<keyword evidence="6" id="KW-1185">Reference proteome</keyword>
<dbReference type="PANTHER" id="PTHR11560">
    <property type="entry name" value="39S RIBOSOMAL PROTEIN L10, MITOCHONDRIAL"/>
    <property type="match status" value="1"/>
</dbReference>
<dbReference type="AlphaFoldDB" id="A0A0K0D1W6"/>
<protein>
    <recommendedName>
        <fullName evidence="4">Large ribosomal subunit protein uL10m</fullName>
    </recommendedName>
    <alternativeName>
        <fullName evidence="5">39S ribosomal protein L10, mitochondrial</fullName>
    </alternativeName>
</protein>
<dbReference type="GO" id="GO:1990904">
    <property type="term" value="C:ribonucleoprotein complex"/>
    <property type="evidence" value="ECO:0007669"/>
    <property type="project" value="UniProtKB-KW"/>
</dbReference>
<dbReference type="InterPro" id="IPR001790">
    <property type="entry name" value="Ribosomal_uL10"/>
</dbReference>
<keyword evidence="2" id="KW-0689">Ribosomal protein</keyword>
<proteinExistence type="inferred from homology"/>
<organism evidence="6 7">
    <name type="scientific">Angiostrongylus cantonensis</name>
    <name type="common">Rat lungworm</name>
    <dbReference type="NCBI Taxonomy" id="6313"/>
    <lineage>
        <taxon>Eukaryota</taxon>
        <taxon>Metazoa</taxon>
        <taxon>Ecdysozoa</taxon>
        <taxon>Nematoda</taxon>
        <taxon>Chromadorea</taxon>
        <taxon>Rhabditida</taxon>
        <taxon>Rhabditina</taxon>
        <taxon>Rhabditomorpha</taxon>
        <taxon>Strongyloidea</taxon>
        <taxon>Metastrongylidae</taxon>
        <taxon>Angiostrongylus</taxon>
    </lineage>
</organism>
<sequence length="239" mass="26939">MFRGIFSTAAVSRGPQHFSSRLVSSKYPRPKPRHYKRRLFEAAVAPVLPEKIALCTPRAAKDNNNTEYDEVELALCRLVKKWIVSEEFRVVAFCQFLPVVARTVWLTRNQLRLKGLEFRSYGNRIMRKVFEGTPLSALNSVLVDTNAMLFGKDLQALKTVKDETEKISWIVPLVCVADSRILSMEEVTSFSKVGSLDDHRVETVQILSSQLGQLSVSLDSQSLHLTSSLDQIASRRAPS</sequence>
<dbReference type="InterPro" id="IPR043141">
    <property type="entry name" value="Ribosomal_uL10-like_sf"/>
</dbReference>
<keyword evidence="3" id="KW-0687">Ribonucleoprotein</keyword>
<evidence type="ECO:0000313" key="7">
    <source>
        <dbReference type="WBParaSite" id="ACAC_0000406101-mRNA-1"/>
    </source>
</evidence>
<comment type="similarity">
    <text evidence="1">Belongs to the universal ribosomal protein uL10 family.</text>
</comment>
<dbReference type="GO" id="GO:0005840">
    <property type="term" value="C:ribosome"/>
    <property type="evidence" value="ECO:0007669"/>
    <property type="project" value="UniProtKB-KW"/>
</dbReference>
<accession>A0A0K0D1W6</accession>
<reference evidence="7" key="2">
    <citation type="submission" date="2017-02" db="UniProtKB">
        <authorList>
            <consortium name="WormBaseParasite"/>
        </authorList>
    </citation>
    <scope>IDENTIFICATION</scope>
</reference>
<evidence type="ECO:0000313" key="6">
    <source>
        <dbReference type="Proteomes" id="UP000035642"/>
    </source>
</evidence>